<protein>
    <submittedName>
        <fullName evidence="1">Uncharacterized protein</fullName>
    </submittedName>
</protein>
<dbReference type="EMBL" id="JASBWU010000012">
    <property type="protein sequence ID" value="KAJ9117626.1"/>
    <property type="molecule type" value="Genomic_DNA"/>
</dbReference>
<gene>
    <name evidence="1" type="ORF">QFC22_004476</name>
</gene>
<evidence type="ECO:0000313" key="2">
    <source>
        <dbReference type="Proteomes" id="UP001243375"/>
    </source>
</evidence>
<keyword evidence="2" id="KW-1185">Reference proteome</keyword>
<comment type="caution">
    <text evidence="1">The sequence shown here is derived from an EMBL/GenBank/DDBJ whole genome shotgun (WGS) entry which is preliminary data.</text>
</comment>
<sequence>MVLDLTISQILDDLLVDQAGRIRSARNAELRSTDQFLVQIPAVRLRLQQSCPPSARTGIATSVASDTAVDIRLETLSMRVHKVEQVIATDRFSVIQLFKVKLGNLTVRGEQDLTKTSVHLGNSQGFRRPQADLDDNLRFDLRISNVEVQKSLPLEGDGRSAVSVGDIIIHTGSLGPALLCVIVMSWRASIAGLTRMPGNSSKSAIAQLAISQIIRGIRTVQDPQCLTSRFELLRHRKIPYITANLMADVDVAAREDPGWLALTLLRVVMKKRELNQHKINANLPVPPDIEAILEENIQTISGWRKQHLSRESIARVPFLRLQNSQSSSASFFEPGASRIDSAFVTELHIQMDDQRQGSNVELFVLSIQNINASHVENAEQASRHPSGRAAHCEMKTCKIRSHIYLLDRLQDLAPTLLFTRKALQSKQESDDPPSLLLEASNPESPRPYSAALQIQEMEFSVLATPLQVDMRVLDLQCMLSKNTARLSVTPDIANLNTTKTRVRLISLTSKQDKPSPQVALVVLELDKTRLSLCDVNHKAHPAPPRASIIVNAHHVLVHTRATPHLMHARIQEWLDSYKRYACSHLGSNCWADLLQTDEVNT</sequence>
<dbReference type="Proteomes" id="UP001243375">
    <property type="component" value="Unassembled WGS sequence"/>
</dbReference>
<evidence type="ECO:0000313" key="1">
    <source>
        <dbReference type="EMBL" id="KAJ9117626.1"/>
    </source>
</evidence>
<reference evidence="1" key="1">
    <citation type="submission" date="2023-04" db="EMBL/GenBank/DDBJ databases">
        <title>Draft Genome sequencing of Naganishia species isolated from polar environments using Oxford Nanopore Technology.</title>
        <authorList>
            <person name="Leo P."/>
            <person name="Venkateswaran K."/>
        </authorList>
    </citation>
    <scope>NUCLEOTIDE SEQUENCE</scope>
    <source>
        <strain evidence="1">MNA-CCFEE 5425</strain>
    </source>
</reference>
<accession>A0ACC2X3J4</accession>
<organism evidence="1 2">
    <name type="scientific">Naganishia vaughanmartiniae</name>
    <dbReference type="NCBI Taxonomy" id="1424756"/>
    <lineage>
        <taxon>Eukaryota</taxon>
        <taxon>Fungi</taxon>
        <taxon>Dikarya</taxon>
        <taxon>Basidiomycota</taxon>
        <taxon>Agaricomycotina</taxon>
        <taxon>Tremellomycetes</taxon>
        <taxon>Filobasidiales</taxon>
        <taxon>Filobasidiaceae</taxon>
        <taxon>Naganishia</taxon>
    </lineage>
</organism>
<name>A0ACC2X3J4_9TREE</name>
<proteinExistence type="predicted"/>